<dbReference type="OrthoDB" id="17591at2157"/>
<evidence type="ECO:0000313" key="3">
    <source>
        <dbReference type="Proteomes" id="UP000000254"/>
    </source>
</evidence>
<dbReference type="AlphaFoldDB" id="A3DLC2"/>
<dbReference type="SUPFAM" id="SSF46785">
    <property type="entry name" value="Winged helix' DNA-binding domain"/>
    <property type="match status" value="1"/>
</dbReference>
<dbReference type="InterPro" id="IPR000835">
    <property type="entry name" value="HTH_MarR-typ"/>
</dbReference>
<name>A3DLC2_STAMF</name>
<dbReference type="InterPro" id="IPR010163">
    <property type="entry name" value="Csa3"/>
</dbReference>
<sequence>MILIATLGFDERPVLHALSEAGFGNVDKIILIRPANDDPRAVKAVSEIKKIAVISGLRDEDVISYRVEVSDFWGSVRMIHELFLDHARNNNEIILCLGGGLRALVLETFTAFILLTPKLRSVFRVRIDLETGAGSIIISGAEIFTNTSLSRNELEVLRIILEEPGITLSRISDRIVKPASSIHRILKKLLDRGFVRREGNKYYLSPAGRAVLEIVGREDLI</sequence>
<evidence type="ECO:0000313" key="2">
    <source>
        <dbReference type="EMBL" id="ABN69432.1"/>
    </source>
</evidence>
<organism evidence="2 3">
    <name type="scientific">Staphylothermus marinus (strain ATCC 43588 / DSM 3639 / JCM 9404 / F1)</name>
    <dbReference type="NCBI Taxonomy" id="399550"/>
    <lineage>
        <taxon>Archaea</taxon>
        <taxon>Thermoproteota</taxon>
        <taxon>Thermoprotei</taxon>
        <taxon>Desulfurococcales</taxon>
        <taxon>Desulfurococcaceae</taxon>
        <taxon>Staphylothermus</taxon>
    </lineage>
</organism>
<dbReference type="InterPro" id="IPR054588">
    <property type="entry name" value="Csa3_N"/>
</dbReference>
<dbReference type="Pfam" id="PF22662">
    <property type="entry name" value="Csa3_N"/>
    <property type="match status" value="1"/>
</dbReference>
<dbReference type="Gene3D" id="3.40.50.11700">
    <property type="match status" value="1"/>
</dbReference>
<feature type="domain" description="HTH iclR-type" evidence="1">
    <location>
        <begin position="147"/>
        <end position="206"/>
    </location>
</feature>
<dbReference type="GeneID" id="4907050"/>
<gene>
    <name evidence="2" type="ordered locus">Smar_0319</name>
</gene>
<protein>
    <submittedName>
        <fullName evidence="2">CRISPR-associated HTH regulatory protein, Csa3 family</fullName>
    </submittedName>
</protein>
<reference evidence="2 3" key="2">
    <citation type="journal article" date="2009" name="Stand. Genomic Sci.">
        <title>Complete genome sequence of Staphylothermus marinus Stetter and Fiala 1986 type strain F1.</title>
        <authorList>
            <person name="Anderson I.J."/>
            <person name="Sun H."/>
            <person name="Lapidus A."/>
            <person name="Copeland A."/>
            <person name="Glavina Del Rio T."/>
            <person name="Tice H."/>
            <person name="Dalin E."/>
            <person name="Lucas S."/>
            <person name="Barry K."/>
            <person name="Land M."/>
            <person name="Richardson P."/>
            <person name="Huber H."/>
            <person name="Kyrpides N.C."/>
        </authorList>
    </citation>
    <scope>NUCLEOTIDE SEQUENCE [LARGE SCALE GENOMIC DNA]</scope>
    <source>
        <strain evidence="3">ATCC 43588 / DSM 3639 / JCM 9404 / F1</strain>
    </source>
</reference>
<dbReference type="Proteomes" id="UP000000254">
    <property type="component" value="Chromosome"/>
</dbReference>
<dbReference type="EMBL" id="CP000575">
    <property type="protein sequence ID" value="ABN69432.1"/>
    <property type="molecule type" value="Genomic_DNA"/>
</dbReference>
<dbReference type="Gene3D" id="1.10.10.10">
    <property type="entry name" value="Winged helix-like DNA-binding domain superfamily/Winged helix DNA-binding domain"/>
    <property type="match status" value="1"/>
</dbReference>
<dbReference type="KEGG" id="smr:Smar_0319"/>
<proteinExistence type="predicted"/>
<dbReference type="InterPro" id="IPR036390">
    <property type="entry name" value="WH_DNA-bd_sf"/>
</dbReference>
<dbReference type="RefSeq" id="WP_011838623.1">
    <property type="nucleotide sequence ID" value="NC_009033.1"/>
</dbReference>
<dbReference type="InterPro" id="IPR036388">
    <property type="entry name" value="WH-like_DNA-bd_sf"/>
</dbReference>
<dbReference type="InterPro" id="IPR005471">
    <property type="entry name" value="Tscrpt_reg_IclR_N"/>
</dbReference>
<reference evidence="3" key="1">
    <citation type="journal article" date="2009" name="BMC Genomics">
        <title>The complete genome sequence of Staphylothermus marinus reveals differences in sulfur metabolism among heterotrophic Crenarchaeota.</title>
        <authorList>
            <person name="Anderson I.J."/>
            <person name="Dharmarajan L."/>
            <person name="Rodriguez J."/>
            <person name="Hooper S."/>
            <person name="Porat I."/>
            <person name="Ulrich L.E."/>
            <person name="Elkins J.G."/>
            <person name="Mavromatis K."/>
            <person name="Sun H."/>
            <person name="Land M."/>
            <person name="Lapidus A."/>
            <person name="Lucas S."/>
            <person name="Barry K."/>
            <person name="Huber H."/>
            <person name="Zhulin I.B."/>
            <person name="Whitman W.B."/>
            <person name="Mukhopadhyay B."/>
            <person name="Woese C."/>
            <person name="Bristow J."/>
            <person name="Kyrpides N."/>
        </authorList>
    </citation>
    <scope>NUCLEOTIDE SEQUENCE [LARGE SCALE GENOMIC DNA]</scope>
    <source>
        <strain evidence="3">ATCC 43588 / DSM 3639 / JCM 9404 / F1</strain>
    </source>
</reference>
<dbReference type="eggNOG" id="arCOG01446">
    <property type="taxonomic scope" value="Archaea"/>
</dbReference>
<dbReference type="HOGENOM" id="CLU_1248329_0_0_2"/>
<evidence type="ECO:0000259" key="1">
    <source>
        <dbReference type="PROSITE" id="PS51077"/>
    </source>
</evidence>
<dbReference type="GO" id="GO:0003700">
    <property type="term" value="F:DNA-binding transcription factor activity"/>
    <property type="evidence" value="ECO:0007669"/>
    <property type="project" value="InterPro"/>
</dbReference>
<dbReference type="NCBIfam" id="TIGR01884">
    <property type="entry name" value="cas_HTH"/>
    <property type="match status" value="1"/>
</dbReference>
<keyword evidence="3" id="KW-1185">Reference proteome</keyword>
<dbReference type="PROSITE" id="PS51077">
    <property type="entry name" value="HTH_ICLR"/>
    <property type="match status" value="1"/>
</dbReference>
<dbReference type="GO" id="GO:0003677">
    <property type="term" value="F:DNA binding"/>
    <property type="evidence" value="ECO:0007669"/>
    <property type="project" value="InterPro"/>
</dbReference>
<dbReference type="STRING" id="399550.Smar_0319"/>
<dbReference type="Pfam" id="PF12802">
    <property type="entry name" value="MarR_2"/>
    <property type="match status" value="1"/>
</dbReference>
<accession>A3DLC2</accession>